<dbReference type="Gene3D" id="1.20.1730.10">
    <property type="entry name" value="Sodium/glucose cotransporter"/>
    <property type="match status" value="1"/>
</dbReference>
<dbReference type="PANTHER" id="PTHR48086">
    <property type="entry name" value="SODIUM/PROLINE SYMPORTER-RELATED"/>
    <property type="match status" value="1"/>
</dbReference>
<feature type="transmembrane region" description="Helical" evidence="14">
    <location>
        <begin position="233"/>
        <end position="255"/>
    </location>
</feature>
<evidence type="ECO:0000256" key="8">
    <source>
        <dbReference type="ARBA" id="ARBA00023053"/>
    </source>
</evidence>
<organism evidence="15 16">
    <name type="scientific">Kordiimonas sediminis</name>
    <dbReference type="NCBI Taxonomy" id="1735581"/>
    <lineage>
        <taxon>Bacteria</taxon>
        <taxon>Pseudomonadati</taxon>
        <taxon>Pseudomonadota</taxon>
        <taxon>Alphaproteobacteria</taxon>
        <taxon>Kordiimonadales</taxon>
        <taxon>Kordiimonadaceae</taxon>
        <taxon>Kordiimonas</taxon>
    </lineage>
</organism>
<feature type="transmembrane region" description="Helical" evidence="14">
    <location>
        <begin position="125"/>
        <end position="153"/>
    </location>
</feature>
<dbReference type="Proteomes" id="UP000630923">
    <property type="component" value="Unassembled WGS sequence"/>
</dbReference>
<name>A0A919ARE8_9PROT</name>
<dbReference type="GO" id="GO:0005298">
    <property type="term" value="F:proline:sodium symporter activity"/>
    <property type="evidence" value="ECO:0007669"/>
    <property type="project" value="UniProtKB-UniRule"/>
</dbReference>
<feature type="transmembrane region" description="Helical" evidence="14">
    <location>
        <begin position="159"/>
        <end position="181"/>
    </location>
</feature>
<keyword evidence="10 14" id="KW-0472">Membrane</keyword>
<keyword evidence="5 14" id="KW-0812">Transmembrane</keyword>
<feature type="transmembrane region" description="Helical" evidence="14">
    <location>
        <begin position="329"/>
        <end position="354"/>
    </location>
</feature>
<dbReference type="EMBL" id="BNCI01000001">
    <property type="protein sequence ID" value="GHF20830.1"/>
    <property type="molecule type" value="Genomic_DNA"/>
</dbReference>
<dbReference type="CDD" id="cd11475">
    <property type="entry name" value="SLC5sbd_PutP"/>
    <property type="match status" value="1"/>
</dbReference>
<dbReference type="PANTHER" id="PTHR48086:SF3">
    <property type="entry name" value="SODIUM_PROLINE SYMPORTER"/>
    <property type="match status" value="1"/>
</dbReference>
<evidence type="ECO:0000256" key="12">
    <source>
        <dbReference type="ARBA" id="ARBA00033708"/>
    </source>
</evidence>
<dbReference type="InterPro" id="IPR050277">
    <property type="entry name" value="Sodium:Solute_Symporter"/>
</dbReference>
<comment type="similarity">
    <text evidence="2 13">Belongs to the sodium:solute symporter (SSF) (TC 2.A.21) family.</text>
</comment>
<keyword evidence="9 14" id="KW-0406">Ion transport</keyword>
<feature type="transmembrane region" description="Helical" evidence="14">
    <location>
        <begin position="193"/>
        <end position="213"/>
    </location>
</feature>
<protein>
    <recommendedName>
        <fullName evidence="14">Sodium/proline symporter</fullName>
    </recommendedName>
    <alternativeName>
        <fullName evidence="14">Proline permease</fullName>
    </alternativeName>
</protein>
<evidence type="ECO:0000256" key="6">
    <source>
        <dbReference type="ARBA" id="ARBA00022847"/>
    </source>
</evidence>
<reference evidence="15" key="1">
    <citation type="journal article" date="2014" name="Int. J. Syst. Evol. Microbiol.">
        <title>Complete genome sequence of Corynebacterium casei LMG S-19264T (=DSM 44701T), isolated from a smear-ripened cheese.</title>
        <authorList>
            <consortium name="US DOE Joint Genome Institute (JGI-PGF)"/>
            <person name="Walter F."/>
            <person name="Albersmeier A."/>
            <person name="Kalinowski J."/>
            <person name="Ruckert C."/>
        </authorList>
    </citation>
    <scope>NUCLEOTIDE SEQUENCE</scope>
    <source>
        <strain evidence="15">KCTC 42590</strain>
    </source>
</reference>
<evidence type="ECO:0000256" key="4">
    <source>
        <dbReference type="ARBA" id="ARBA00022475"/>
    </source>
</evidence>
<evidence type="ECO:0000256" key="10">
    <source>
        <dbReference type="ARBA" id="ARBA00023136"/>
    </source>
</evidence>
<keyword evidence="8 14" id="KW-0915">Sodium</keyword>
<dbReference type="Pfam" id="PF00474">
    <property type="entry name" value="SSF"/>
    <property type="match status" value="1"/>
</dbReference>
<keyword evidence="11 14" id="KW-0739">Sodium transport</keyword>
<comment type="catalytic activity">
    <reaction evidence="12">
        <text>L-proline(in) + Na(+)(in) = L-proline(out) + Na(+)(out)</text>
        <dbReference type="Rhea" id="RHEA:28967"/>
        <dbReference type="ChEBI" id="CHEBI:29101"/>
        <dbReference type="ChEBI" id="CHEBI:60039"/>
    </reaction>
</comment>
<keyword evidence="16" id="KW-1185">Reference proteome</keyword>
<feature type="transmembrane region" description="Helical" evidence="14">
    <location>
        <begin position="6"/>
        <end position="27"/>
    </location>
</feature>
<evidence type="ECO:0000256" key="1">
    <source>
        <dbReference type="ARBA" id="ARBA00004651"/>
    </source>
</evidence>
<gene>
    <name evidence="15" type="ORF">GCM10017044_14680</name>
</gene>
<dbReference type="GO" id="GO:0015824">
    <property type="term" value="P:proline transport"/>
    <property type="evidence" value="ECO:0007669"/>
    <property type="project" value="UniProtKB-UniRule"/>
</dbReference>
<dbReference type="GO" id="GO:0031402">
    <property type="term" value="F:sodium ion binding"/>
    <property type="evidence" value="ECO:0007669"/>
    <property type="project" value="UniProtKB-UniRule"/>
</dbReference>
<evidence type="ECO:0000256" key="7">
    <source>
        <dbReference type="ARBA" id="ARBA00022989"/>
    </source>
</evidence>
<feature type="transmembrane region" description="Helical" evidence="14">
    <location>
        <begin position="403"/>
        <end position="427"/>
    </location>
</feature>
<dbReference type="PROSITE" id="PS50283">
    <property type="entry name" value="NA_SOLUT_SYMP_3"/>
    <property type="match status" value="1"/>
</dbReference>
<comment type="caution">
    <text evidence="15">The sequence shown here is derived from an EMBL/GenBank/DDBJ whole genome shotgun (WGS) entry which is preliminary data.</text>
</comment>
<keyword evidence="14" id="KW-0997">Cell inner membrane</keyword>
<evidence type="ECO:0000256" key="13">
    <source>
        <dbReference type="RuleBase" id="RU362091"/>
    </source>
</evidence>
<dbReference type="InterPro" id="IPR001734">
    <property type="entry name" value="Na/solute_symporter"/>
</dbReference>
<feature type="transmembrane region" description="Helical" evidence="14">
    <location>
        <begin position="434"/>
        <end position="453"/>
    </location>
</feature>
<dbReference type="AlphaFoldDB" id="A0A919ARE8"/>
<keyword evidence="6 14" id="KW-0769">Symport</keyword>
<evidence type="ECO:0000313" key="15">
    <source>
        <dbReference type="EMBL" id="GHF20830.1"/>
    </source>
</evidence>
<comment type="subcellular location">
    <subcellularLocation>
        <location evidence="14">Cell inner membrane</location>
        <topology evidence="14">Multi-pass membrane protein</topology>
    </subcellularLocation>
    <subcellularLocation>
        <location evidence="1">Cell membrane</location>
        <topology evidence="1">Multi-pass membrane protein</topology>
    </subcellularLocation>
</comment>
<evidence type="ECO:0000256" key="9">
    <source>
        <dbReference type="ARBA" id="ARBA00023065"/>
    </source>
</evidence>
<keyword evidence="7 14" id="KW-1133">Transmembrane helix</keyword>
<evidence type="ECO:0000313" key="16">
    <source>
        <dbReference type="Proteomes" id="UP000630923"/>
    </source>
</evidence>
<dbReference type="GO" id="GO:0005886">
    <property type="term" value="C:plasma membrane"/>
    <property type="evidence" value="ECO:0007669"/>
    <property type="project" value="UniProtKB-SubCell"/>
</dbReference>
<keyword evidence="4" id="KW-1003">Cell membrane</keyword>
<evidence type="ECO:0000256" key="2">
    <source>
        <dbReference type="ARBA" id="ARBA00006434"/>
    </source>
</evidence>
<keyword evidence="3 14" id="KW-0813">Transport</keyword>
<evidence type="ECO:0000256" key="14">
    <source>
        <dbReference type="RuleBase" id="RU366012"/>
    </source>
</evidence>
<proteinExistence type="inferred from homology"/>
<keyword evidence="14" id="KW-0029">Amino-acid transport</keyword>
<dbReference type="InterPro" id="IPR011851">
    <property type="entry name" value="Na/Pro_symporter"/>
</dbReference>
<feature type="transmembrane region" description="Helical" evidence="14">
    <location>
        <begin position="276"/>
        <end position="303"/>
    </location>
</feature>
<dbReference type="InterPro" id="IPR038377">
    <property type="entry name" value="Na/Glc_symporter_sf"/>
</dbReference>
<feature type="transmembrane region" description="Helical" evidence="14">
    <location>
        <begin position="39"/>
        <end position="63"/>
    </location>
</feature>
<comment type="function">
    <text evidence="14">Catalyzes the sodium-dependent uptake of extracellular L-proline.</text>
</comment>
<evidence type="ECO:0000256" key="5">
    <source>
        <dbReference type="ARBA" id="ARBA00022692"/>
    </source>
</evidence>
<sequence length="497" mass="52880">MEEFRQEIILTCVAAYMGLCIWVGIWAMRRTKSAGDFFVAGRGLGPVVISLAVFSSTLSGFGFVGGPGLVYATGMSSVWMTVSTLGYALGFYLVAIRIRMVAEARDTVSLPDVIAARYDSEAARLLTAITILLGVLGYMATQILAMGLVLQSVLSASEMFANISLFTCVVFSSAILIFYCVTGGIIASVYTDLVQGGIMIVAGALVVITAIDVFPGGMAEVSETLLKTDSESIMPFGTLGTMASIAWCFMFGLGLAGQPHVVTKMMMNKSIRDNKVILPITVIGYAIAAMLWISVGVVMRALVLGDVAPPLSSADEAAPVFLSTYAHPLLAGIVFAGLFAAIMSTADGFLNIGAAAIIHDIPRAIRGRSLDRELWWARVATIVLSVIAACFALYSYYYGSKLVAILGTFGWGTFAAALVPVVMFGLNWKGATKAAAITSITFSLIINFSFQVFEITVPYGISPGFIAMLASMILFVGISLLDKRPQIAKDIDRIMDL</sequence>
<feature type="transmembrane region" description="Helical" evidence="14">
    <location>
        <begin position="375"/>
        <end position="397"/>
    </location>
</feature>
<evidence type="ECO:0000256" key="3">
    <source>
        <dbReference type="ARBA" id="ARBA00022448"/>
    </source>
</evidence>
<feature type="transmembrane region" description="Helical" evidence="14">
    <location>
        <begin position="459"/>
        <end position="481"/>
    </location>
</feature>
<accession>A0A919ARE8</accession>
<dbReference type="RefSeq" id="WP_191251344.1">
    <property type="nucleotide sequence ID" value="NZ_BNCI01000001.1"/>
</dbReference>
<evidence type="ECO:0000256" key="11">
    <source>
        <dbReference type="ARBA" id="ARBA00023201"/>
    </source>
</evidence>
<feature type="transmembrane region" description="Helical" evidence="14">
    <location>
        <begin position="69"/>
        <end position="95"/>
    </location>
</feature>
<reference evidence="15" key="2">
    <citation type="submission" date="2020-09" db="EMBL/GenBank/DDBJ databases">
        <authorList>
            <person name="Sun Q."/>
            <person name="Kim S."/>
        </authorList>
    </citation>
    <scope>NUCLEOTIDE SEQUENCE</scope>
    <source>
        <strain evidence="15">KCTC 42590</strain>
    </source>
</reference>